<dbReference type="InterPro" id="IPR001206">
    <property type="entry name" value="Diacylglycerol_kinase_cat_dom"/>
</dbReference>
<accession>A0A5B9PF31</accession>
<feature type="domain" description="DAGKc" evidence="1">
    <location>
        <begin position="10"/>
        <end position="138"/>
    </location>
</feature>
<dbReference type="GO" id="GO:0004143">
    <property type="term" value="F:ATP-dependent diacylglycerol kinase activity"/>
    <property type="evidence" value="ECO:0007669"/>
    <property type="project" value="UniProtKB-EC"/>
</dbReference>
<gene>
    <name evidence="2" type="primary">dagK</name>
    <name evidence="2" type="ORF">MFFC18_31220</name>
</gene>
<evidence type="ECO:0000313" key="2">
    <source>
        <dbReference type="EMBL" id="QEG23226.1"/>
    </source>
</evidence>
<dbReference type="PROSITE" id="PS50146">
    <property type="entry name" value="DAGK"/>
    <property type="match status" value="1"/>
</dbReference>
<proteinExistence type="predicted"/>
<name>A0A5B9PF31_9BACT</name>
<evidence type="ECO:0000259" key="1">
    <source>
        <dbReference type="PROSITE" id="PS50146"/>
    </source>
</evidence>
<dbReference type="Pfam" id="PF00781">
    <property type="entry name" value="DAGK_cat"/>
    <property type="match status" value="1"/>
</dbReference>
<keyword evidence="2" id="KW-0418">Kinase</keyword>
<dbReference type="Gene3D" id="2.60.200.40">
    <property type="match status" value="1"/>
</dbReference>
<dbReference type="AlphaFoldDB" id="A0A5B9PF31"/>
<protein>
    <submittedName>
        <fullName evidence="2">Diacylglycerol kinase</fullName>
        <ecNumber evidence="2">2.7.1.107</ecNumber>
    </submittedName>
</protein>
<dbReference type="KEGG" id="mff:MFFC18_31220"/>
<dbReference type="SUPFAM" id="SSF111331">
    <property type="entry name" value="NAD kinase/diacylglycerol kinase-like"/>
    <property type="match status" value="1"/>
</dbReference>
<dbReference type="Pfam" id="PF19279">
    <property type="entry name" value="YegS_C"/>
    <property type="match status" value="1"/>
</dbReference>
<dbReference type="InterPro" id="IPR017438">
    <property type="entry name" value="ATP-NAD_kinase_N"/>
</dbReference>
<dbReference type="InterPro" id="IPR016064">
    <property type="entry name" value="NAD/diacylglycerol_kinase_sf"/>
</dbReference>
<dbReference type="OrthoDB" id="9815110at2"/>
<dbReference type="InterPro" id="IPR045540">
    <property type="entry name" value="YegS/DAGK_C"/>
</dbReference>
<dbReference type="RefSeq" id="WP_075083311.1">
    <property type="nucleotide sequence ID" value="NZ_CP042912.1"/>
</dbReference>
<dbReference type="Proteomes" id="UP000322214">
    <property type="component" value="Chromosome"/>
</dbReference>
<dbReference type="STRING" id="980251.GCA_001642875_00518"/>
<reference evidence="2 3" key="1">
    <citation type="submission" date="2019-08" db="EMBL/GenBank/DDBJ databases">
        <title>Deep-cultivation of Planctomycetes and their phenomic and genomic characterization uncovers novel biology.</title>
        <authorList>
            <person name="Wiegand S."/>
            <person name="Jogler M."/>
            <person name="Boedeker C."/>
            <person name="Pinto D."/>
            <person name="Vollmers J."/>
            <person name="Rivas-Marin E."/>
            <person name="Kohn T."/>
            <person name="Peeters S.H."/>
            <person name="Heuer A."/>
            <person name="Rast P."/>
            <person name="Oberbeckmann S."/>
            <person name="Bunk B."/>
            <person name="Jeske O."/>
            <person name="Meyerdierks A."/>
            <person name="Storesund J.E."/>
            <person name="Kallscheuer N."/>
            <person name="Luecker S."/>
            <person name="Lage O.M."/>
            <person name="Pohl T."/>
            <person name="Merkel B.J."/>
            <person name="Hornburger P."/>
            <person name="Mueller R.-W."/>
            <person name="Bruemmer F."/>
            <person name="Labrenz M."/>
            <person name="Spormann A.M."/>
            <person name="Op den Camp H."/>
            <person name="Overmann J."/>
            <person name="Amann R."/>
            <person name="Jetten M.S.M."/>
            <person name="Mascher T."/>
            <person name="Medema M.H."/>
            <person name="Devos D.P."/>
            <person name="Kaster A.-K."/>
            <person name="Ovreas L."/>
            <person name="Rohde M."/>
            <person name="Galperin M.Y."/>
            <person name="Jogler C."/>
        </authorList>
    </citation>
    <scope>NUCLEOTIDE SEQUENCE [LARGE SCALE GENOMIC DNA]</scope>
    <source>
        <strain evidence="2 3">FC18</strain>
    </source>
</reference>
<keyword evidence="3" id="KW-1185">Reference proteome</keyword>
<dbReference type="SMART" id="SM00046">
    <property type="entry name" value="DAGKc"/>
    <property type="match status" value="1"/>
</dbReference>
<organism evidence="2 3">
    <name type="scientific">Mariniblastus fucicola</name>
    <dbReference type="NCBI Taxonomy" id="980251"/>
    <lineage>
        <taxon>Bacteria</taxon>
        <taxon>Pseudomonadati</taxon>
        <taxon>Planctomycetota</taxon>
        <taxon>Planctomycetia</taxon>
        <taxon>Pirellulales</taxon>
        <taxon>Pirellulaceae</taxon>
        <taxon>Mariniblastus</taxon>
    </lineage>
</organism>
<dbReference type="EC" id="2.7.1.107" evidence="2"/>
<sequence length="313" mass="34521">MNSQPDISSSPARTIIFAINPNSGATDRRSLCESIARRLGDEGFAPILLTDLSEVRQQTQEHLDAGTLRAVVAAGGDGTIAVLANLLPRETPFAILPLGTENLLGRHLGLIADEDFFVSLIKTGEEHRIDAGRANGKLFFVVASCGFDAAVVKRLDEVRTGHINYFSWLKPIFQTIVSYRFPKLNFFVDGTETAWSARWAFVFNIPRYAINLRITPEADDRDGKLDMCTYRDGGILRGVWYLITTFVGGHPRLNSTRFAQFRSLRVEAEGDEPVHFELDGDPGGVLPLEIVVVPEALRVLVPNRPNVSATPCD</sequence>
<dbReference type="EMBL" id="CP042912">
    <property type="protein sequence ID" value="QEG23226.1"/>
    <property type="molecule type" value="Genomic_DNA"/>
</dbReference>
<evidence type="ECO:0000313" key="3">
    <source>
        <dbReference type="Proteomes" id="UP000322214"/>
    </source>
</evidence>
<dbReference type="Gene3D" id="3.40.50.10330">
    <property type="entry name" value="Probable inorganic polyphosphate/atp-NAD kinase, domain 1"/>
    <property type="match status" value="1"/>
</dbReference>
<keyword evidence="2" id="KW-0808">Transferase</keyword>